<dbReference type="SUPFAM" id="SSF56219">
    <property type="entry name" value="DNase I-like"/>
    <property type="match status" value="1"/>
</dbReference>
<sequence length="715" mass="79134">PPLVPHVHPDLMFLMPHVTDVQMPSSPQVVKDSIMTEASLESNKINISSCVSAISPTVVNLCSGICSGQNFSAHVESPSGNQIGPSSNPSGGVPSNGETSQGSEFNWLSRAKATRKFQKSTIPITRSEEGIPRVKIPNAMFERGAKAHSDYIVSFMAPSYGKIWGVLNYLWGKDRRVTIHNLSNNVYIFYIPSVALRQCILQHELWRVGDSPFFVAEWKAAFSIDHPSLNLAPIWVTLSKVPFDLLTDEGLEIISKPLGRIVDAKPFSSVSSVDGKVVVDFTVRMPETSEIERENGLVDVLEVSYSWLPSLCPICNEIGHKANFFHTRRPQHKDQGQTVSRNFYRVQKSSKKVKEKSKVWVSNKQVVKETHSQEHTVPVKSCMNSVLSDLDPTTRVANVGGKTNISRSVSLPHEGLLVSPPESGTVEEAPASLIEADISQRENPFIPAVNTKPPKSVPAVNTKPPKSVVGGLQENHMVVSLNPFAILGQEDETQSHCKEVSNLSLVVSTPVNGQSSSPQYLSKSAKNKKRKLAKRSPVSGGLSPLFLRDSKPPIIVYMSDTFFWNVRGINDLSKHRPLSSWIHKKENLLWCPFGNASNNMSILSVLGPEWKLIANYQYSNLGKSLSKCSFCFAYSQSITVKILPPEALPFFLTAVYASKEVEDLRELWTSLKDTTIAFDLSTHPWMVCGDFNEILDPQESSNPSIITSTRPMREF</sequence>
<feature type="domain" description="DUF4283" evidence="2">
    <location>
        <begin position="157"/>
        <end position="224"/>
    </location>
</feature>
<dbReference type="EMBL" id="JAGKQM010000015">
    <property type="protein sequence ID" value="KAH0879071.1"/>
    <property type="molecule type" value="Genomic_DNA"/>
</dbReference>
<dbReference type="Gene3D" id="3.60.10.10">
    <property type="entry name" value="Endonuclease/exonuclease/phosphatase"/>
    <property type="match status" value="1"/>
</dbReference>
<feature type="compositionally biased region" description="Low complexity" evidence="1">
    <location>
        <begin position="84"/>
        <end position="97"/>
    </location>
</feature>
<feature type="non-terminal residue" evidence="3">
    <location>
        <position position="1"/>
    </location>
</feature>
<dbReference type="InterPro" id="IPR040256">
    <property type="entry name" value="At4g02000-like"/>
</dbReference>
<evidence type="ECO:0000256" key="1">
    <source>
        <dbReference type="SAM" id="MobiDB-lite"/>
    </source>
</evidence>
<dbReference type="InterPro" id="IPR036691">
    <property type="entry name" value="Endo/exonu/phosph_ase_sf"/>
</dbReference>
<dbReference type="InterPro" id="IPR025558">
    <property type="entry name" value="DUF4283"/>
</dbReference>
<evidence type="ECO:0000313" key="4">
    <source>
        <dbReference type="Proteomes" id="UP000824890"/>
    </source>
</evidence>
<evidence type="ECO:0000259" key="2">
    <source>
        <dbReference type="Pfam" id="PF14111"/>
    </source>
</evidence>
<dbReference type="PANTHER" id="PTHR31286">
    <property type="entry name" value="GLYCINE-RICH CELL WALL STRUCTURAL PROTEIN 1.8-LIKE"/>
    <property type="match status" value="1"/>
</dbReference>
<reference evidence="3 4" key="1">
    <citation type="submission" date="2021-05" db="EMBL/GenBank/DDBJ databases">
        <title>Genome Assembly of Synthetic Allotetraploid Brassica napus Reveals Homoeologous Exchanges between Subgenomes.</title>
        <authorList>
            <person name="Davis J.T."/>
        </authorList>
    </citation>
    <scope>NUCLEOTIDE SEQUENCE [LARGE SCALE GENOMIC DNA]</scope>
    <source>
        <strain evidence="4">cv. Da-Ae</strain>
        <tissue evidence="3">Seedling</tissue>
    </source>
</reference>
<dbReference type="PANTHER" id="PTHR31286:SF159">
    <property type="entry name" value="DUF4283 DOMAIN-CONTAINING PROTEIN"/>
    <property type="match status" value="1"/>
</dbReference>
<feature type="compositionally biased region" description="Basic residues" evidence="1">
    <location>
        <begin position="525"/>
        <end position="534"/>
    </location>
</feature>
<comment type="caution">
    <text evidence="3">The sequence shown here is derived from an EMBL/GenBank/DDBJ whole genome shotgun (WGS) entry which is preliminary data.</text>
</comment>
<gene>
    <name evidence="3" type="ORF">HID58_066465</name>
</gene>
<organism evidence="3 4">
    <name type="scientific">Brassica napus</name>
    <name type="common">Rape</name>
    <dbReference type="NCBI Taxonomy" id="3708"/>
    <lineage>
        <taxon>Eukaryota</taxon>
        <taxon>Viridiplantae</taxon>
        <taxon>Streptophyta</taxon>
        <taxon>Embryophyta</taxon>
        <taxon>Tracheophyta</taxon>
        <taxon>Spermatophyta</taxon>
        <taxon>Magnoliopsida</taxon>
        <taxon>eudicotyledons</taxon>
        <taxon>Gunneridae</taxon>
        <taxon>Pentapetalae</taxon>
        <taxon>rosids</taxon>
        <taxon>malvids</taxon>
        <taxon>Brassicales</taxon>
        <taxon>Brassicaceae</taxon>
        <taxon>Brassiceae</taxon>
        <taxon>Brassica</taxon>
    </lineage>
</organism>
<keyword evidence="4" id="KW-1185">Reference proteome</keyword>
<dbReference type="Proteomes" id="UP000824890">
    <property type="component" value="Unassembled WGS sequence"/>
</dbReference>
<accession>A0ABQ7ZFV9</accession>
<feature type="region of interest" description="Disordered" evidence="1">
    <location>
        <begin position="76"/>
        <end position="102"/>
    </location>
</feature>
<feature type="region of interest" description="Disordered" evidence="1">
    <location>
        <begin position="512"/>
        <end position="538"/>
    </location>
</feature>
<name>A0ABQ7ZFV9_BRANA</name>
<dbReference type="Pfam" id="PF14111">
    <property type="entry name" value="DUF4283"/>
    <property type="match status" value="1"/>
</dbReference>
<proteinExistence type="predicted"/>
<evidence type="ECO:0000313" key="3">
    <source>
        <dbReference type="EMBL" id="KAH0879071.1"/>
    </source>
</evidence>
<feature type="non-terminal residue" evidence="3">
    <location>
        <position position="715"/>
    </location>
</feature>
<protein>
    <recommendedName>
        <fullName evidence="2">DUF4283 domain-containing protein</fullName>
    </recommendedName>
</protein>